<dbReference type="OrthoDB" id="3257768at2759"/>
<gene>
    <name evidence="3" type="ORF">ARMOST_15520</name>
</gene>
<dbReference type="OMA" id="IRTHEDM"/>
<reference evidence="4" key="1">
    <citation type="journal article" date="2017" name="Nat. Ecol. Evol.">
        <title>Genome expansion and lineage-specific genetic innovations in the forest pathogenic fungi Armillaria.</title>
        <authorList>
            <person name="Sipos G."/>
            <person name="Prasanna A.N."/>
            <person name="Walter M.C."/>
            <person name="O'Connor E."/>
            <person name="Balint B."/>
            <person name="Krizsan K."/>
            <person name="Kiss B."/>
            <person name="Hess J."/>
            <person name="Varga T."/>
            <person name="Slot J."/>
            <person name="Riley R."/>
            <person name="Boka B."/>
            <person name="Rigling D."/>
            <person name="Barry K."/>
            <person name="Lee J."/>
            <person name="Mihaltcheva S."/>
            <person name="LaButti K."/>
            <person name="Lipzen A."/>
            <person name="Waldron R."/>
            <person name="Moloney N.M."/>
            <person name="Sperisen C."/>
            <person name="Kredics L."/>
            <person name="Vagvoelgyi C."/>
            <person name="Patrignani A."/>
            <person name="Fitzpatrick D."/>
            <person name="Nagy I."/>
            <person name="Doyle S."/>
            <person name="Anderson J.B."/>
            <person name="Grigoriev I.V."/>
            <person name="Gueldener U."/>
            <person name="Muensterkoetter M."/>
            <person name="Nagy L.G."/>
        </authorList>
    </citation>
    <scope>NUCLEOTIDE SEQUENCE [LARGE SCALE GENOMIC DNA]</scope>
    <source>
        <strain evidence="4">C18/9</strain>
    </source>
</reference>
<feature type="signal peptide" evidence="1">
    <location>
        <begin position="1"/>
        <end position="18"/>
    </location>
</feature>
<feature type="domain" description="CxC2-like cysteine cluster KDZ transposase-associated" evidence="2">
    <location>
        <begin position="43"/>
        <end position="151"/>
    </location>
</feature>
<dbReference type="Proteomes" id="UP000219338">
    <property type="component" value="Unassembled WGS sequence"/>
</dbReference>
<evidence type="ECO:0000259" key="2">
    <source>
        <dbReference type="Pfam" id="PF18803"/>
    </source>
</evidence>
<proteinExistence type="predicted"/>
<sequence>MIAVLFVRLACLGFDVIAVPVAHYLPLHIIHEWKGEHFVKTSLKDLRLRLQLGHFDGSDCLNPDRVGHTFVVMNIDGIHEVNVQYCVCDRRGGANHRQQLLHFGWYPATQRQPRTCATLAVLEQFHSLMLASKISGYDFYKALGHMTDELGLHMLKTKYKYFLCMGPGRRWYLIYEGGSAGDKMPCLSHPGDQSTSKLAGVTTQSKVRSILCVSLVANIRATEVDPGLHTSLTYFVKYAPYLLHLAKYTTQKDISTCSGFKTLSHAETKGEAGLRASGVDARATKPSMTERRSEFAIGIQDGMGRTDGEGIEHTWAVVNALAKLTKEMGPGSRHDTLDDHFSYHNFMKLIGLGRLLHRRAAEADKEVLAHQKYHNDFTNALLNPQLAIKWTALVSEWDKDKSKPTPYLSAAEHMTKADLKMKLKDEERATKESGEIPIHDISPTAFLGLGMLIEDSQQCLSMKSSGEGELTGPQVVDIHQCRLTLAKQIDQFRELQAVYMPGTMLRYEQMVMESTVEIELEDDKLWFPSDLMPTLRSASCHQGLEQKEDLL</sequence>
<dbReference type="InterPro" id="IPR040521">
    <property type="entry name" value="KDZ"/>
</dbReference>
<dbReference type="STRING" id="47428.A0A284RTL0"/>
<evidence type="ECO:0000313" key="4">
    <source>
        <dbReference type="Proteomes" id="UP000219338"/>
    </source>
</evidence>
<accession>A0A284RTL0</accession>
<dbReference type="EMBL" id="FUEG01000016">
    <property type="protein sequence ID" value="SJL12099.1"/>
    <property type="molecule type" value="Genomic_DNA"/>
</dbReference>
<evidence type="ECO:0000313" key="3">
    <source>
        <dbReference type="EMBL" id="SJL12099.1"/>
    </source>
</evidence>
<protein>
    <recommendedName>
        <fullName evidence="2">CxC2-like cysteine cluster KDZ transposase-associated domain-containing protein</fullName>
    </recommendedName>
</protein>
<organism evidence="3 4">
    <name type="scientific">Armillaria ostoyae</name>
    <name type="common">Armillaria root rot fungus</name>
    <dbReference type="NCBI Taxonomy" id="47428"/>
    <lineage>
        <taxon>Eukaryota</taxon>
        <taxon>Fungi</taxon>
        <taxon>Dikarya</taxon>
        <taxon>Basidiomycota</taxon>
        <taxon>Agaricomycotina</taxon>
        <taxon>Agaricomycetes</taxon>
        <taxon>Agaricomycetidae</taxon>
        <taxon>Agaricales</taxon>
        <taxon>Marasmiineae</taxon>
        <taxon>Physalacriaceae</taxon>
        <taxon>Armillaria</taxon>
    </lineage>
</organism>
<dbReference type="AlphaFoldDB" id="A0A284RTL0"/>
<keyword evidence="1" id="KW-0732">Signal</keyword>
<dbReference type="Pfam" id="PF18758">
    <property type="entry name" value="KDZ"/>
    <property type="match status" value="1"/>
</dbReference>
<dbReference type="Pfam" id="PF18803">
    <property type="entry name" value="CxC2"/>
    <property type="match status" value="1"/>
</dbReference>
<feature type="chain" id="PRO_5013057848" description="CxC2-like cysteine cluster KDZ transposase-associated domain-containing protein" evidence="1">
    <location>
        <begin position="19"/>
        <end position="551"/>
    </location>
</feature>
<keyword evidence="4" id="KW-1185">Reference proteome</keyword>
<name>A0A284RTL0_ARMOS</name>
<evidence type="ECO:0000256" key="1">
    <source>
        <dbReference type="SAM" id="SignalP"/>
    </source>
</evidence>
<dbReference type="InterPro" id="IPR041457">
    <property type="entry name" value="CxC2_KDZ-assoc"/>
</dbReference>